<feature type="domain" description="CheB-type methylesterase" evidence="5">
    <location>
        <begin position="12"/>
        <end position="200"/>
    </location>
</feature>
<sequence length="347" mass="36402">MGRAEEVVSMLPQHRDVIVVGASAGGVEALRTLIAGVPGDLAAAIAVVLHMPAGGTSALPQILRRFGNLPTVTASNGAPLRPGTVYVARPDHHLVLIDDEVALSHGPTENGHRPAINALFRSAALSLGPRVIGVLLSGVLDDGVAGLVAIKAQGGLVVVQDPADALYPGMPENAIRNVAADYVLPAAEIGPLLGTLTKENSVEPASSPSSLLRLENEIARDQRTSTDYQANGVGVSSGLTCPDCQGVLSELTSADGRYRCRVGHAWSVEALLEAQGGVFERALWTALRSLDEKRNLAERMCRDARQRGNERLVERYQQMADEARQAAGVLRAHLTGLPASPEPTGDG</sequence>
<dbReference type="CDD" id="cd16433">
    <property type="entry name" value="CheB"/>
    <property type="match status" value="1"/>
</dbReference>
<keyword evidence="1 4" id="KW-0378">Hydrolase</keyword>
<reference evidence="6 7" key="1">
    <citation type="submission" date="2021-12" db="EMBL/GenBank/DDBJ databases">
        <title>Genome sequence of Kibdelosporangium philippinense ATCC 49844.</title>
        <authorList>
            <person name="Fedorov E.A."/>
            <person name="Omeragic M."/>
            <person name="Shalygina K.F."/>
            <person name="Maclea K.S."/>
        </authorList>
    </citation>
    <scope>NUCLEOTIDE SEQUENCE [LARGE SCALE GENOMIC DNA]</scope>
    <source>
        <strain evidence="6 7">ATCC 49844</strain>
    </source>
</reference>
<dbReference type="InterPro" id="IPR035909">
    <property type="entry name" value="CheB_C"/>
</dbReference>
<evidence type="ECO:0000256" key="4">
    <source>
        <dbReference type="PROSITE-ProRule" id="PRU00050"/>
    </source>
</evidence>
<evidence type="ECO:0000313" key="7">
    <source>
        <dbReference type="Proteomes" id="UP001521150"/>
    </source>
</evidence>
<name>A0ABS8Z712_9PSEU</name>
<comment type="caution">
    <text evidence="6">The sequence shown here is derived from an EMBL/GenBank/DDBJ whole genome shotgun (WGS) entry which is preliminary data.</text>
</comment>
<feature type="active site" evidence="4">
    <location>
        <position position="50"/>
    </location>
</feature>
<evidence type="ECO:0000256" key="1">
    <source>
        <dbReference type="ARBA" id="ARBA00022801"/>
    </source>
</evidence>
<dbReference type="SUPFAM" id="SSF52738">
    <property type="entry name" value="Methylesterase CheB, C-terminal domain"/>
    <property type="match status" value="1"/>
</dbReference>
<gene>
    <name evidence="6" type="ORF">LWC34_12685</name>
</gene>
<keyword evidence="4" id="KW-0145">Chemotaxis</keyword>
<dbReference type="PANTHER" id="PTHR42872">
    <property type="entry name" value="PROTEIN-GLUTAMATE METHYLESTERASE/PROTEIN-GLUTAMINE GLUTAMINASE"/>
    <property type="match status" value="1"/>
</dbReference>
<dbReference type="EMBL" id="JAJVCN010000001">
    <property type="protein sequence ID" value="MCE7003676.1"/>
    <property type="molecule type" value="Genomic_DNA"/>
</dbReference>
<dbReference type="InterPro" id="IPR000673">
    <property type="entry name" value="Sig_transdc_resp-reg_Me-estase"/>
</dbReference>
<evidence type="ECO:0000256" key="2">
    <source>
        <dbReference type="ARBA" id="ARBA00039140"/>
    </source>
</evidence>
<dbReference type="PIRSF" id="PIRSF036461">
    <property type="entry name" value="Chmtx_methlestr"/>
    <property type="match status" value="1"/>
</dbReference>
<dbReference type="EC" id="3.1.1.61" evidence="2"/>
<dbReference type="InterPro" id="IPR011247">
    <property type="entry name" value="Chemotax_prot-Glu_Me-esterase"/>
</dbReference>
<evidence type="ECO:0000259" key="5">
    <source>
        <dbReference type="PROSITE" id="PS50122"/>
    </source>
</evidence>
<organism evidence="6 7">
    <name type="scientific">Kibdelosporangium philippinense</name>
    <dbReference type="NCBI Taxonomy" id="211113"/>
    <lineage>
        <taxon>Bacteria</taxon>
        <taxon>Bacillati</taxon>
        <taxon>Actinomycetota</taxon>
        <taxon>Actinomycetes</taxon>
        <taxon>Pseudonocardiales</taxon>
        <taxon>Pseudonocardiaceae</taxon>
        <taxon>Kibdelosporangium</taxon>
    </lineage>
</organism>
<evidence type="ECO:0000313" key="6">
    <source>
        <dbReference type="EMBL" id="MCE7003676.1"/>
    </source>
</evidence>
<dbReference type="PROSITE" id="PS50122">
    <property type="entry name" value="CHEB"/>
    <property type="match status" value="1"/>
</dbReference>
<dbReference type="Pfam" id="PF01339">
    <property type="entry name" value="CheB_methylest"/>
    <property type="match status" value="1"/>
</dbReference>
<keyword evidence="7" id="KW-1185">Reference proteome</keyword>
<dbReference type="RefSeq" id="WP_233725248.1">
    <property type="nucleotide sequence ID" value="NZ_JAJVCN010000001.1"/>
</dbReference>
<protein>
    <recommendedName>
        <fullName evidence="2">protein-glutamate methylesterase</fullName>
        <ecNumber evidence="2">3.1.1.61</ecNumber>
    </recommendedName>
</protein>
<accession>A0ABS8Z712</accession>
<proteinExistence type="predicted"/>
<feature type="active site" evidence="4">
    <location>
        <position position="142"/>
    </location>
</feature>
<dbReference type="Gene3D" id="3.40.50.180">
    <property type="entry name" value="Methylesterase CheB, C-terminal domain"/>
    <property type="match status" value="1"/>
</dbReference>
<comment type="catalytic activity">
    <reaction evidence="3">
        <text>[protein]-L-glutamate 5-O-methyl ester + H2O = L-glutamyl-[protein] + methanol + H(+)</text>
        <dbReference type="Rhea" id="RHEA:23236"/>
        <dbReference type="Rhea" id="RHEA-COMP:10208"/>
        <dbReference type="Rhea" id="RHEA-COMP:10311"/>
        <dbReference type="ChEBI" id="CHEBI:15377"/>
        <dbReference type="ChEBI" id="CHEBI:15378"/>
        <dbReference type="ChEBI" id="CHEBI:17790"/>
        <dbReference type="ChEBI" id="CHEBI:29973"/>
        <dbReference type="ChEBI" id="CHEBI:82795"/>
        <dbReference type="EC" id="3.1.1.61"/>
    </reaction>
</comment>
<feature type="active site" evidence="4">
    <location>
        <position position="23"/>
    </location>
</feature>
<dbReference type="Proteomes" id="UP001521150">
    <property type="component" value="Unassembled WGS sequence"/>
</dbReference>
<evidence type="ECO:0000256" key="3">
    <source>
        <dbReference type="ARBA" id="ARBA00048267"/>
    </source>
</evidence>
<dbReference type="PANTHER" id="PTHR42872:SF6">
    <property type="entry name" value="PROTEIN-GLUTAMATE METHYLESTERASE_PROTEIN-GLUTAMINE GLUTAMINASE"/>
    <property type="match status" value="1"/>
</dbReference>